<feature type="domain" description="PAS" evidence="6">
    <location>
        <begin position="383"/>
        <end position="456"/>
    </location>
</feature>
<dbReference type="InterPro" id="IPR035965">
    <property type="entry name" value="PAS-like_dom_sf"/>
</dbReference>
<dbReference type="Pfam" id="PF13426">
    <property type="entry name" value="PAS_9"/>
    <property type="match status" value="1"/>
</dbReference>
<dbReference type="SMART" id="SM00091">
    <property type="entry name" value="PAS"/>
    <property type="match status" value="4"/>
</dbReference>
<keyword evidence="5" id="KW-0418">Kinase</keyword>
<dbReference type="OrthoDB" id="456159at2"/>
<name>A0A2T1D9D5_9CYAN</name>
<keyword evidence="4" id="KW-0808">Transferase</keyword>
<comment type="catalytic activity">
    <reaction evidence="1">
        <text>ATP + protein L-histidine = ADP + protein N-phospho-L-histidine.</text>
        <dbReference type="EC" id="2.7.13.3"/>
    </reaction>
</comment>
<feature type="domain" description="PAC" evidence="7">
    <location>
        <begin position="200"/>
        <end position="255"/>
    </location>
</feature>
<evidence type="ECO:0000256" key="1">
    <source>
        <dbReference type="ARBA" id="ARBA00000085"/>
    </source>
</evidence>
<dbReference type="Pfam" id="PF08447">
    <property type="entry name" value="PAS_3"/>
    <property type="match status" value="1"/>
</dbReference>
<dbReference type="CDD" id="cd00130">
    <property type="entry name" value="PAS"/>
    <property type="match status" value="3"/>
</dbReference>
<gene>
    <name evidence="8" type="ORF">C7B65_19665</name>
</gene>
<dbReference type="STRING" id="1920490.GCA_001895925_00458"/>
<dbReference type="AlphaFoldDB" id="A0A2T1D9D5"/>
<proteinExistence type="predicted"/>
<dbReference type="Gene3D" id="3.30.450.20">
    <property type="entry name" value="PAS domain"/>
    <property type="match status" value="3"/>
</dbReference>
<sequence length="515" mass="59005">MSSTFWDIPGIQSRKSLEFLERSLPPIGVYDDQGQIIHASQSFLELLPTPVVPANFLDCFPSTSIAFTELTKFWDRALQGETTRFLSKTRDAEETLECSLQFDSDAKLMWVNAKKIDAVERIRNLTEAYERAISRSAHANLATVLINPQGGIIQCNQNLHKLLGTSDRDLLNLEQFVHPDDRLIDQHLKQNLLNESIHTYTIEKRFIAKNNEVLWLNVNVSSIAISACIHGHQRYYAVLLEDVTESKKIYSTLVRTEEKWKTLFLNSPYLFIQTSPSGQMIYVSSAVEDLLGYQQEELLGRQIKELIHPSNLNEVELALQLWNSHIQANQPSIECWWRSKSNRWVALSIQGQQFPSALEIDGVIISGHNITDRKCLEVELRANEEKFRSLVLNSLGAVFRCDSSYMMEFASDGIQDITGYPASVFVNNQVRSYLSIVYPDDIHILKDSLVQAILDRYRSSIDYRIIDANGQIRWVSERKQGFFDQNGNLLWLDGVLLDISDRKPLKVLRHREAID</sequence>
<protein>
    <recommendedName>
        <fullName evidence="2">histidine kinase</fullName>
        <ecNumber evidence="2">2.7.13.3</ecNumber>
    </recommendedName>
</protein>
<evidence type="ECO:0000256" key="5">
    <source>
        <dbReference type="ARBA" id="ARBA00022777"/>
    </source>
</evidence>
<dbReference type="GO" id="GO:0004673">
    <property type="term" value="F:protein histidine kinase activity"/>
    <property type="evidence" value="ECO:0007669"/>
    <property type="project" value="UniProtKB-EC"/>
</dbReference>
<dbReference type="InterPro" id="IPR000700">
    <property type="entry name" value="PAS-assoc_C"/>
</dbReference>
<dbReference type="GO" id="GO:0006355">
    <property type="term" value="P:regulation of DNA-templated transcription"/>
    <property type="evidence" value="ECO:0007669"/>
    <property type="project" value="InterPro"/>
</dbReference>
<dbReference type="Pfam" id="PF00989">
    <property type="entry name" value="PAS"/>
    <property type="match status" value="1"/>
</dbReference>
<dbReference type="InterPro" id="IPR001610">
    <property type="entry name" value="PAC"/>
</dbReference>
<evidence type="ECO:0000256" key="4">
    <source>
        <dbReference type="ARBA" id="ARBA00022679"/>
    </source>
</evidence>
<feature type="domain" description="PAC" evidence="7">
    <location>
        <begin position="459"/>
        <end position="511"/>
    </location>
</feature>
<comment type="caution">
    <text evidence="8">The sequence shown here is derived from an EMBL/GenBank/DDBJ whole genome shotgun (WGS) entry which is preliminary data.</text>
</comment>
<organism evidence="8 9">
    <name type="scientific">Phormidesmis priestleyi ULC007</name>
    <dbReference type="NCBI Taxonomy" id="1920490"/>
    <lineage>
        <taxon>Bacteria</taxon>
        <taxon>Bacillati</taxon>
        <taxon>Cyanobacteriota</taxon>
        <taxon>Cyanophyceae</taxon>
        <taxon>Leptolyngbyales</taxon>
        <taxon>Leptolyngbyaceae</taxon>
        <taxon>Phormidesmis</taxon>
    </lineage>
</organism>
<dbReference type="InterPro" id="IPR052162">
    <property type="entry name" value="Sensor_kinase/Photoreceptor"/>
</dbReference>
<dbReference type="SUPFAM" id="SSF55785">
    <property type="entry name" value="PYP-like sensor domain (PAS domain)"/>
    <property type="match status" value="3"/>
</dbReference>
<reference evidence="8 9" key="1">
    <citation type="submission" date="2018-02" db="EMBL/GenBank/DDBJ databases">
        <authorList>
            <person name="Cohen D.B."/>
            <person name="Kent A.D."/>
        </authorList>
    </citation>
    <scope>NUCLEOTIDE SEQUENCE [LARGE SCALE GENOMIC DNA]</scope>
    <source>
        <strain evidence="8 9">ULC007</strain>
    </source>
</reference>
<accession>A0A2T1D9D5</accession>
<dbReference type="PROSITE" id="PS50113">
    <property type="entry name" value="PAC"/>
    <property type="match status" value="2"/>
</dbReference>
<reference evidence="8 9" key="2">
    <citation type="submission" date="2018-03" db="EMBL/GenBank/DDBJ databases">
        <title>The ancient ancestry and fast evolution of plastids.</title>
        <authorList>
            <person name="Moore K.R."/>
            <person name="Magnabosco C."/>
            <person name="Momper L."/>
            <person name="Gold D.A."/>
            <person name="Bosak T."/>
            <person name="Fournier G.P."/>
        </authorList>
    </citation>
    <scope>NUCLEOTIDE SEQUENCE [LARGE SCALE GENOMIC DNA]</scope>
    <source>
        <strain evidence="8 9">ULC007</strain>
    </source>
</reference>
<dbReference type="RefSeq" id="WP_073072831.1">
    <property type="nucleotide sequence ID" value="NZ_MPPI01000019.1"/>
</dbReference>
<evidence type="ECO:0000259" key="7">
    <source>
        <dbReference type="PROSITE" id="PS50113"/>
    </source>
</evidence>
<evidence type="ECO:0000256" key="2">
    <source>
        <dbReference type="ARBA" id="ARBA00012438"/>
    </source>
</evidence>
<keyword evidence="9" id="KW-1185">Reference proteome</keyword>
<dbReference type="InterPro" id="IPR000014">
    <property type="entry name" value="PAS"/>
</dbReference>
<dbReference type="EC" id="2.7.13.3" evidence="2"/>
<feature type="domain" description="PAS" evidence="6">
    <location>
        <begin position="256"/>
        <end position="320"/>
    </location>
</feature>
<dbReference type="Proteomes" id="UP000238634">
    <property type="component" value="Unassembled WGS sequence"/>
</dbReference>
<dbReference type="PANTHER" id="PTHR43304">
    <property type="entry name" value="PHYTOCHROME-LIKE PROTEIN CPH1"/>
    <property type="match status" value="1"/>
</dbReference>
<dbReference type="PROSITE" id="PS50112">
    <property type="entry name" value="PAS"/>
    <property type="match status" value="2"/>
</dbReference>
<dbReference type="InterPro" id="IPR013767">
    <property type="entry name" value="PAS_fold"/>
</dbReference>
<evidence type="ECO:0000313" key="9">
    <source>
        <dbReference type="Proteomes" id="UP000238634"/>
    </source>
</evidence>
<evidence type="ECO:0000256" key="3">
    <source>
        <dbReference type="ARBA" id="ARBA00022553"/>
    </source>
</evidence>
<evidence type="ECO:0000259" key="6">
    <source>
        <dbReference type="PROSITE" id="PS50112"/>
    </source>
</evidence>
<dbReference type="NCBIfam" id="TIGR00229">
    <property type="entry name" value="sensory_box"/>
    <property type="match status" value="3"/>
</dbReference>
<dbReference type="PANTHER" id="PTHR43304:SF1">
    <property type="entry name" value="PAC DOMAIN-CONTAINING PROTEIN"/>
    <property type="match status" value="1"/>
</dbReference>
<dbReference type="SMART" id="SM00086">
    <property type="entry name" value="PAC"/>
    <property type="match status" value="3"/>
</dbReference>
<evidence type="ECO:0000313" key="8">
    <source>
        <dbReference type="EMBL" id="PSB17129.1"/>
    </source>
</evidence>
<dbReference type="EMBL" id="PVWG01000032">
    <property type="protein sequence ID" value="PSB17129.1"/>
    <property type="molecule type" value="Genomic_DNA"/>
</dbReference>
<dbReference type="InterPro" id="IPR013655">
    <property type="entry name" value="PAS_fold_3"/>
</dbReference>
<keyword evidence="3" id="KW-0597">Phosphoprotein</keyword>